<dbReference type="AlphaFoldDB" id="A0A6I3KJQ9"/>
<keyword evidence="1" id="KW-0732">Signal</keyword>
<reference evidence="2 3" key="1">
    <citation type="submission" date="2019-11" db="EMBL/GenBank/DDBJ databases">
        <title>Identification of a novel strain.</title>
        <authorList>
            <person name="Xu Q."/>
            <person name="Wang G."/>
        </authorList>
    </citation>
    <scope>NUCLEOTIDE SEQUENCE [LARGE SCALE GENOMIC DNA]</scope>
    <source>
        <strain evidence="3">xq</strain>
    </source>
</reference>
<proteinExistence type="predicted"/>
<keyword evidence="3" id="KW-1185">Reference proteome</keyword>
<evidence type="ECO:0000313" key="3">
    <source>
        <dbReference type="Proteomes" id="UP000440694"/>
    </source>
</evidence>
<name>A0A6I3KJQ9_9HYPH</name>
<dbReference type="Proteomes" id="UP000440694">
    <property type="component" value="Unassembled WGS sequence"/>
</dbReference>
<dbReference type="RefSeq" id="WP_154738475.1">
    <property type="nucleotide sequence ID" value="NZ_WMBQ01000001.1"/>
</dbReference>
<dbReference type="EMBL" id="WMBQ01000001">
    <property type="protein sequence ID" value="MTD93987.1"/>
    <property type="molecule type" value="Genomic_DNA"/>
</dbReference>
<evidence type="ECO:0000313" key="2">
    <source>
        <dbReference type="EMBL" id="MTD93987.1"/>
    </source>
</evidence>
<protein>
    <recommendedName>
        <fullName evidence="4">DUF2541 family protein</fullName>
    </recommendedName>
</protein>
<feature type="signal peptide" evidence="1">
    <location>
        <begin position="1"/>
        <end position="25"/>
    </location>
</feature>
<accession>A0A6I3KJQ9</accession>
<evidence type="ECO:0008006" key="4">
    <source>
        <dbReference type="Google" id="ProtNLM"/>
    </source>
</evidence>
<gene>
    <name evidence="2" type="ORF">GIW81_06510</name>
</gene>
<sequence>MHLKRAAVLVGALGLAALAAQPSFARDRGPDHWEQLGCQKVGFLVDRDVIRVGRRDGKFSAIRLEVSGNTVFMNDLRVVYGNGAPDDIAVRSEIRDGGQTRALDLKGRGERVIDRIEMTYRAKPNFKGSAKVCVMGLT</sequence>
<feature type="chain" id="PRO_5026239690" description="DUF2541 family protein" evidence="1">
    <location>
        <begin position="26"/>
        <end position="138"/>
    </location>
</feature>
<evidence type="ECO:0000256" key="1">
    <source>
        <dbReference type="SAM" id="SignalP"/>
    </source>
</evidence>
<organism evidence="2 3">
    <name type="scientific">Hyphomicrobium album</name>
    <dbReference type="NCBI Taxonomy" id="2665159"/>
    <lineage>
        <taxon>Bacteria</taxon>
        <taxon>Pseudomonadati</taxon>
        <taxon>Pseudomonadota</taxon>
        <taxon>Alphaproteobacteria</taxon>
        <taxon>Hyphomicrobiales</taxon>
        <taxon>Hyphomicrobiaceae</taxon>
        <taxon>Hyphomicrobium</taxon>
    </lineage>
</organism>
<comment type="caution">
    <text evidence="2">The sequence shown here is derived from an EMBL/GenBank/DDBJ whole genome shotgun (WGS) entry which is preliminary data.</text>
</comment>